<feature type="domain" description="Myb-like DNA-binding" evidence="2">
    <location>
        <begin position="11"/>
        <end position="59"/>
    </location>
</feature>
<keyword evidence="4" id="KW-1185">Reference proteome</keyword>
<proteinExistence type="predicted"/>
<dbReference type="Pfam" id="PF22980">
    <property type="entry name" value="Myb_DNA-bind_8"/>
    <property type="match status" value="1"/>
</dbReference>
<sequence>MSETTAPTPSQSDINFMIHIFQHMTEKPVIDWNSFAEAAGFKNATVAQTRWGQIKRKFNVSGGQTTPKKATPKKSVSKVTKATGRVGAKSNKGKVKSEEGVVAEGQEEEELDSPTKQARFKLEDSYI</sequence>
<evidence type="ECO:0000313" key="4">
    <source>
        <dbReference type="Proteomes" id="UP001232148"/>
    </source>
</evidence>
<accession>A0AAD9M870</accession>
<organism evidence="3 4">
    <name type="scientific">Colletotrichum zoysiae</name>
    <dbReference type="NCBI Taxonomy" id="1216348"/>
    <lineage>
        <taxon>Eukaryota</taxon>
        <taxon>Fungi</taxon>
        <taxon>Dikarya</taxon>
        <taxon>Ascomycota</taxon>
        <taxon>Pezizomycotina</taxon>
        <taxon>Sordariomycetes</taxon>
        <taxon>Hypocreomycetidae</taxon>
        <taxon>Glomerellales</taxon>
        <taxon>Glomerellaceae</taxon>
        <taxon>Colletotrichum</taxon>
        <taxon>Colletotrichum graminicola species complex</taxon>
    </lineage>
</organism>
<dbReference type="InterPro" id="IPR054505">
    <property type="entry name" value="Myb_DNA-bind_8"/>
</dbReference>
<evidence type="ECO:0000259" key="2">
    <source>
        <dbReference type="Pfam" id="PF22980"/>
    </source>
</evidence>
<protein>
    <recommendedName>
        <fullName evidence="2">Myb-like DNA-binding domain-containing protein</fullName>
    </recommendedName>
</protein>
<comment type="caution">
    <text evidence="3">The sequence shown here is derived from an EMBL/GenBank/DDBJ whole genome shotgun (WGS) entry which is preliminary data.</text>
</comment>
<dbReference type="Proteomes" id="UP001232148">
    <property type="component" value="Unassembled WGS sequence"/>
</dbReference>
<evidence type="ECO:0000313" key="3">
    <source>
        <dbReference type="EMBL" id="KAK2032278.1"/>
    </source>
</evidence>
<feature type="region of interest" description="Disordered" evidence="1">
    <location>
        <begin position="57"/>
        <end position="127"/>
    </location>
</feature>
<dbReference type="EMBL" id="MU842832">
    <property type="protein sequence ID" value="KAK2032278.1"/>
    <property type="molecule type" value="Genomic_DNA"/>
</dbReference>
<dbReference type="AlphaFoldDB" id="A0AAD9M870"/>
<evidence type="ECO:0000256" key="1">
    <source>
        <dbReference type="SAM" id="MobiDB-lite"/>
    </source>
</evidence>
<name>A0AAD9M870_9PEZI</name>
<gene>
    <name evidence="3" type="ORF">LX32DRAFT_690984</name>
</gene>
<reference evidence="3" key="1">
    <citation type="submission" date="2021-06" db="EMBL/GenBank/DDBJ databases">
        <title>Comparative genomics, transcriptomics and evolutionary studies reveal genomic signatures of adaptation to plant cell wall in hemibiotrophic fungi.</title>
        <authorList>
            <consortium name="DOE Joint Genome Institute"/>
            <person name="Baroncelli R."/>
            <person name="Diaz J.F."/>
            <person name="Benocci T."/>
            <person name="Peng M."/>
            <person name="Battaglia E."/>
            <person name="Haridas S."/>
            <person name="Andreopoulos W."/>
            <person name="Labutti K."/>
            <person name="Pangilinan J."/>
            <person name="Floch G.L."/>
            <person name="Makela M.R."/>
            <person name="Henrissat B."/>
            <person name="Grigoriev I.V."/>
            <person name="Crouch J.A."/>
            <person name="De Vries R.P."/>
            <person name="Sukno S.A."/>
            <person name="Thon M.R."/>
        </authorList>
    </citation>
    <scope>NUCLEOTIDE SEQUENCE</scope>
    <source>
        <strain evidence="3">MAFF235873</strain>
    </source>
</reference>